<dbReference type="AlphaFoldDB" id="A0A3M8FCN6"/>
<dbReference type="Proteomes" id="UP000028058">
    <property type="component" value="Unassembled WGS sequence"/>
</dbReference>
<evidence type="ECO:0000259" key="1">
    <source>
        <dbReference type="Pfam" id="PF00266"/>
    </source>
</evidence>
<dbReference type="InterPro" id="IPR015421">
    <property type="entry name" value="PyrdxlP-dep_Trfase_major"/>
</dbReference>
<organism evidence="2 3">
    <name type="scientific">Streptomyces xinghaiensis</name>
    <dbReference type="NCBI Taxonomy" id="1038928"/>
    <lineage>
        <taxon>Bacteria</taxon>
        <taxon>Bacillati</taxon>
        <taxon>Actinomycetota</taxon>
        <taxon>Actinomycetes</taxon>
        <taxon>Kitasatosporales</taxon>
        <taxon>Streptomycetaceae</taxon>
        <taxon>Streptomyces</taxon>
    </lineage>
</organism>
<keyword evidence="3" id="KW-1185">Reference proteome</keyword>
<keyword evidence="2" id="KW-0032">Aminotransferase</keyword>
<sequence length="354" mass="36637">METTLGGAHFAPKSTYLNTASMGLLPREAAAVLREGVDGTADGRPSPDLGFPSVDRARAAFARLAGVDPGRVATSGAVAVHTGLIAGSLPEGAEVLIADGDFSSLVNPFAVRPDLKLRSVPLTALAGEVRPGTALVAVSAVQSADGRIADLAAIRAAARAHGARTLVDATQALGWFPVDAGDFDYTVTGAYKWLLCPRGVSFLTVPEDGGGLRPVFSGWTAGEEPWESCYGPVRRLARTARRFDESHALLAYLAAPEALAVIEETGPEAIRAHNLALAERCRAGLAGLGYEPVSEPGSAIVAVPGLGHAEETLAAADVRVAIRAGNLRAAFHLYNTAADVDRLLDVLSGLPARP</sequence>
<feature type="domain" description="Aminotransferase class V" evidence="1">
    <location>
        <begin position="122"/>
        <end position="343"/>
    </location>
</feature>
<dbReference type="EMBL" id="JNAD02000001">
    <property type="protein sequence ID" value="RKM99352.1"/>
    <property type="molecule type" value="Genomic_DNA"/>
</dbReference>
<dbReference type="PANTHER" id="PTHR43586">
    <property type="entry name" value="CYSTEINE DESULFURASE"/>
    <property type="match status" value="1"/>
</dbReference>
<evidence type="ECO:0000313" key="3">
    <source>
        <dbReference type="Proteomes" id="UP000028058"/>
    </source>
</evidence>
<proteinExistence type="predicted"/>
<dbReference type="PANTHER" id="PTHR43586:SF21">
    <property type="entry name" value="PYRIDOXAL PHOSPHATE (PLP)-DEPENDENT ASPARTATE AMINOTRANSFERASE SUPERFAMILY"/>
    <property type="match status" value="1"/>
</dbReference>
<dbReference type="Pfam" id="PF00266">
    <property type="entry name" value="Aminotran_5"/>
    <property type="match status" value="1"/>
</dbReference>
<dbReference type="InterPro" id="IPR015424">
    <property type="entry name" value="PyrdxlP-dep_Trfase"/>
</dbReference>
<reference evidence="2 3" key="1">
    <citation type="journal article" date="2014" name="Genome Announc.">
        <title>Draft Genome Sequence of Streptomyces fradiae ATCC 19609, a Strain Highly Sensitive to Antibiotics.</title>
        <authorList>
            <person name="Bekker O.B."/>
            <person name="Klimina K.M."/>
            <person name="Vatlin A.A."/>
            <person name="Zakharevich N.V."/>
            <person name="Kasianov A.S."/>
            <person name="Danilenko V.N."/>
        </authorList>
    </citation>
    <scope>NUCLEOTIDE SEQUENCE [LARGE SCALE GENOMIC DNA]</scope>
    <source>
        <strain evidence="2 3">ATCC 19609</strain>
    </source>
</reference>
<dbReference type="InterPro" id="IPR000192">
    <property type="entry name" value="Aminotrans_V_dom"/>
</dbReference>
<dbReference type="Gene3D" id="3.40.640.10">
    <property type="entry name" value="Type I PLP-dependent aspartate aminotransferase-like (Major domain)"/>
    <property type="match status" value="1"/>
</dbReference>
<name>A0A3M8FCN6_9ACTN</name>
<keyword evidence="2" id="KW-0808">Transferase</keyword>
<evidence type="ECO:0000313" key="2">
    <source>
        <dbReference type="EMBL" id="RKM99352.1"/>
    </source>
</evidence>
<dbReference type="RefSeq" id="WP_043463092.1">
    <property type="nucleotide sequence ID" value="NZ_CP134822.1"/>
</dbReference>
<dbReference type="Gene3D" id="3.90.1150.10">
    <property type="entry name" value="Aspartate Aminotransferase, domain 1"/>
    <property type="match status" value="1"/>
</dbReference>
<dbReference type="OrthoDB" id="250246at2"/>
<protein>
    <submittedName>
        <fullName evidence="2">Aminotransferase class V-fold PLP-dependent enzyme</fullName>
    </submittedName>
</protein>
<comment type="caution">
    <text evidence="2">The sequence shown here is derived from an EMBL/GenBank/DDBJ whole genome shotgun (WGS) entry which is preliminary data.</text>
</comment>
<dbReference type="InterPro" id="IPR015422">
    <property type="entry name" value="PyrdxlP-dep_Trfase_small"/>
</dbReference>
<dbReference type="SUPFAM" id="SSF53383">
    <property type="entry name" value="PLP-dependent transferases"/>
    <property type="match status" value="1"/>
</dbReference>
<accession>A0A3M8FCN6</accession>
<dbReference type="GO" id="GO:0008483">
    <property type="term" value="F:transaminase activity"/>
    <property type="evidence" value="ECO:0007669"/>
    <property type="project" value="UniProtKB-KW"/>
</dbReference>
<gene>
    <name evidence="2" type="ORF">SFRA_003970</name>
</gene>